<dbReference type="EMBL" id="JAGVWC010000010">
    <property type="protein sequence ID" value="MBS3061492.1"/>
    <property type="molecule type" value="Genomic_DNA"/>
</dbReference>
<accession>A0A8T4L6I7</accession>
<evidence type="ECO:0000313" key="2">
    <source>
        <dbReference type="Proteomes" id="UP000675968"/>
    </source>
</evidence>
<comment type="caution">
    <text evidence="1">The sequence shown here is derived from an EMBL/GenBank/DDBJ whole genome shotgun (WGS) entry which is preliminary data.</text>
</comment>
<dbReference type="AlphaFoldDB" id="A0A8T4L6I7"/>
<proteinExistence type="predicted"/>
<dbReference type="InterPro" id="IPR036390">
    <property type="entry name" value="WH_DNA-bd_sf"/>
</dbReference>
<evidence type="ECO:0000313" key="1">
    <source>
        <dbReference type="EMBL" id="MBS3061492.1"/>
    </source>
</evidence>
<name>A0A8T4L6I7_9ARCH</name>
<reference evidence="1" key="2">
    <citation type="submission" date="2021-05" db="EMBL/GenBank/DDBJ databases">
        <title>Protein family content uncovers lineage relationships and bacterial pathway maintenance mechanisms in DPANN archaea.</title>
        <authorList>
            <person name="Castelle C.J."/>
            <person name="Meheust R."/>
            <person name="Jaffe A.L."/>
            <person name="Seitz K."/>
            <person name="Gong X."/>
            <person name="Baker B.J."/>
            <person name="Banfield J.F."/>
        </authorList>
    </citation>
    <scope>NUCLEOTIDE SEQUENCE</scope>
    <source>
        <strain evidence="1">RIFCSPLOWO2_01_FULL_AR10_48_17</strain>
    </source>
</reference>
<reference evidence="1" key="1">
    <citation type="submission" date="2021-03" db="EMBL/GenBank/DDBJ databases">
        <authorList>
            <person name="Jaffe A."/>
        </authorList>
    </citation>
    <scope>NUCLEOTIDE SEQUENCE</scope>
    <source>
        <strain evidence="1">RIFCSPLOWO2_01_FULL_AR10_48_17</strain>
    </source>
</reference>
<dbReference type="SUPFAM" id="SSF46785">
    <property type="entry name" value="Winged helix' DNA-binding domain"/>
    <property type="match status" value="1"/>
</dbReference>
<sequence>MYQKTPFLTSKQLYAAFEAVLLGSNTVEGLATALNKPKRTALNRLNQLMKFGLITSSRLKYTDPNAANGHIRCYLISPQNQIVFWQEYLNWLKTKGKIIRVSPDKLVDGMRELQAKKVQAFASLLEYVSDHPKEKHETFTWSSFKKIGGIDLPTTFEEHFVQWSLAFGKYIENA</sequence>
<organism evidence="1 2">
    <name type="scientific">Candidatus Iainarchaeum sp</name>
    <dbReference type="NCBI Taxonomy" id="3101447"/>
    <lineage>
        <taxon>Archaea</taxon>
        <taxon>Candidatus Iainarchaeota</taxon>
        <taxon>Candidatus Iainarchaeia</taxon>
        <taxon>Candidatus Iainarchaeales</taxon>
        <taxon>Candidatus Iainarchaeaceae</taxon>
        <taxon>Candidatus Iainarchaeum</taxon>
    </lineage>
</organism>
<gene>
    <name evidence="1" type="ORF">J4215_02835</name>
</gene>
<protein>
    <submittedName>
        <fullName evidence="1">Uncharacterized protein</fullName>
    </submittedName>
</protein>
<dbReference type="Proteomes" id="UP000675968">
    <property type="component" value="Unassembled WGS sequence"/>
</dbReference>